<dbReference type="AlphaFoldDB" id="A0A6J1T883"/>
<sequence length="133" mass="14071">MAAKQAIVLCAAVYILALCADAAVPLSSRNTCIDALTNKVYSEGDTWFTTGERECMKLTCDGENTISGLTCAQFQVPSWCSIKPGNRKAVYPDCCPTPVCPDENTIEGSAANNGGVDAVASYGGYPYPPETPY</sequence>
<evidence type="ECO:0000313" key="5">
    <source>
        <dbReference type="Proteomes" id="UP000504606"/>
    </source>
</evidence>
<evidence type="ECO:0000313" key="6">
    <source>
        <dbReference type="RefSeq" id="XP_026287880.1"/>
    </source>
</evidence>
<feature type="domain" description="Single" evidence="4">
    <location>
        <begin position="32"/>
        <end position="100"/>
    </location>
</feature>
<gene>
    <name evidence="6" type="primary">LOC113213127</name>
</gene>
<keyword evidence="2" id="KW-0964">Secreted</keyword>
<protein>
    <submittedName>
        <fullName evidence="6">Uncharacterized protein LOC113213127</fullName>
    </submittedName>
</protein>
<name>A0A6J1T883_FRAOC</name>
<comment type="subcellular location">
    <subcellularLocation>
        <location evidence="1">Secreted</location>
    </subcellularLocation>
</comment>
<dbReference type="GO" id="GO:0005576">
    <property type="term" value="C:extracellular region"/>
    <property type="evidence" value="ECO:0007669"/>
    <property type="project" value="UniProtKB-SubCell"/>
</dbReference>
<evidence type="ECO:0000256" key="2">
    <source>
        <dbReference type="ARBA" id="ARBA00022525"/>
    </source>
</evidence>
<proteinExistence type="predicted"/>
<dbReference type="KEGG" id="foc:113213127"/>
<reference evidence="6" key="1">
    <citation type="submission" date="2025-08" db="UniProtKB">
        <authorList>
            <consortium name="RefSeq"/>
        </authorList>
    </citation>
    <scope>IDENTIFICATION</scope>
    <source>
        <tissue evidence="6">Whole organism</tissue>
    </source>
</reference>
<keyword evidence="5" id="KW-1185">Reference proteome</keyword>
<organism evidence="5 6">
    <name type="scientific">Frankliniella occidentalis</name>
    <name type="common">Western flower thrips</name>
    <name type="synonym">Euthrips occidentalis</name>
    <dbReference type="NCBI Taxonomy" id="133901"/>
    <lineage>
        <taxon>Eukaryota</taxon>
        <taxon>Metazoa</taxon>
        <taxon>Ecdysozoa</taxon>
        <taxon>Arthropoda</taxon>
        <taxon>Hexapoda</taxon>
        <taxon>Insecta</taxon>
        <taxon>Pterygota</taxon>
        <taxon>Neoptera</taxon>
        <taxon>Paraneoptera</taxon>
        <taxon>Thysanoptera</taxon>
        <taxon>Terebrantia</taxon>
        <taxon>Thripoidea</taxon>
        <taxon>Thripidae</taxon>
        <taxon>Frankliniella</taxon>
    </lineage>
</organism>
<accession>A0A6J1T883</accession>
<feature type="chain" id="PRO_5026748597" evidence="3">
    <location>
        <begin position="23"/>
        <end position="133"/>
    </location>
</feature>
<dbReference type="RefSeq" id="XP_026287880.1">
    <property type="nucleotide sequence ID" value="XM_026432095.2"/>
</dbReference>
<dbReference type="GeneID" id="113213127"/>
<dbReference type="SMART" id="SM01318">
    <property type="entry name" value="SVWC"/>
    <property type="match status" value="1"/>
</dbReference>
<feature type="signal peptide" evidence="3">
    <location>
        <begin position="1"/>
        <end position="22"/>
    </location>
</feature>
<evidence type="ECO:0000256" key="3">
    <source>
        <dbReference type="SAM" id="SignalP"/>
    </source>
</evidence>
<keyword evidence="3" id="KW-0732">Signal</keyword>
<evidence type="ECO:0000256" key="1">
    <source>
        <dbReference type="ARBA" id="ARBA00004613"/>
    </source>
</evidence>
<dbReference type="OrthoDB" id="6761907at2759"/>
<dbReference type="Pfam" id="PF15430">
    <property type="entry name" value="SVWC"/>
    <property type="match status" value="1"/>
</dbReference>
<dbReference type="InterPro" id="IPR029277">
    <property type="entry name" value="SVWC_dom"/>
</dbReference>
<dbReference type="Proteomes" id="UP000504606">
    <property type="component" value="Unplaced"/>
</dbReference>
<evidence type="ECO:0000259" key="4">
    <source>
        <dbReference type="SMART" id="SM01318"/>
    </source>
</evidence>